<name>A0ABQ8TQJ8_PERAM</name>
<evidence type="ECO:0000256" key="1">
    <source>
        <dbReference type="SAM" id="MobiDB-lite"/>
    </source>
</evidence>
<feature type="compositionally biased region" description="Polar residues" evidence="1">
    <location>
        <begin position="129"/>
        <end position="149"/>
    </location>
</feature>
<dbReference type="EMBL" id="JAJSOF020000005">
    <property type="protein sequence ID" value="KAJ4448113.1"/>
    <property type="molecule type" value="Genomic_DNA"/>
</dbReference>
<proteinExistence type="predicted"/>
<comment type="caution">
    <text evidence="2">The sequence shown here is derived from an EMBL/GenBank/DDBJ whole genome shotgun (WGS) entry which is preliminary data.</text>
</comment>
<dbReference type="Proteomes" id="UP001148838">
    <property type="component" value="Unassembled WGS sequence"/>
</dbReference>
<gene>
    <name evidence="2" type="ORF">ANN_10125</name>
</gene>
<organism evidence="2 3">
    <name type="scientific">Periplaneta americana</name>
    <name type="common">American cockroach</name>
    <name type="synonym">Blatta americana</name>
    <dbReference type="NCBI Taxonomy" id="6978"/>
    <lineage>
        <taxon>Eukaryota</taxon>
        <taxon>Metazoa</taxon>
        <taxon>Ecdysozoa</taxon>
        <taxon>Arthropoda</taxon>
        <taxon>Hexapoda</taxon>
        <taxon>Insecta</taxon>
        <taxon>Pterygota</taxon>
        <taxon>Neoptera</taxon>
        <taxon>Polyneoptera</taxon>
        <taxon>Dictyoptera</taxon>
        <taxon>Blattodea</taxon>
        <taxon>Blattoidea</taxon>
        <taxon>Blattidae</taxon>
        <taxon>Blattinae</taxon>
        <taxon>Periplaneta</taxon>
    </lineage>
</organism>
<evidence type="ECO:0000313" key="2">
    <source>
        <dbReference type="EMBL" id="KAJ4448113.1"/>
    </source>
</evidence>
<feature type="region of interest" description="Disordered" evidence="1">
    <location>
        <begin position="112"/>
        <end position="149"/>
    </location>
</feature>
<sequence>MSPESSTENYLAFAHIGLRENPEKSQPGALHEIRKQHPRGTPLQACLLFDRKTTEDNLRTELDGGETVQKTADIRKLLLRIAICLFNDVRKCRGYISVAGVPEFCPAGTIRLQSHGWGKPRKKPFNETRGGSNPSPNAAPDQQPSESAD</sequence>
<protein>
    <submittedName>
        <fullName evidence="2">Uncharacterized protein</fullName>
    </submittedName>
</protein>
<keyword evidence="3" id="KW-1185">Reference proteome</keyword>
<reference evidence="2 3" key="1">
    <citation type="journal article" date="2022" name="Allergy">
        <title>Genome assembly and annotation of Periplaneta americana reveal a comprehensive cockroach allergen profile.</title>
        <authorList>
            <person name="Wang L."/>
            <person name="Xiong Q."/>
            <person name="Saelim N."/>
            <person name="Wang L."/>
            <person name="Nong W."/>
            <person name="Wan A.T."/>
            <person name="Shi M."/>
            <person name="Liu X."/>
            <person name="Cao Q."/>
            <person name="Hui J.H.L."/>
            <person name="Sookrung N."/>
            <person name="Leung T.F."/>
            <person name="Tungtrongchitr A."/>
            <person name="Tsui S.K.W."/>
        </authorList>
    </citation>
    <scope>NUCLEOTIDE SEQUENCE [LARGE SCALE GENOMIC DNA]</scope>
    <source>
        <strain evidence="2">PWHHKU_190912</strain>
    </source>
</reference>
<evidence type="ECO:0000313" key="3">
    <source>
        <dbReference type="Proteomes" id="UP001148838"/>
    </source>
</evidence>
<accession>A0ABQ8TQJ8</accession>